<evidence type="ECO:0000313" key="3">
    <source>
        <dbReference type="Proteomes" id="UP000554482"/>
    </source>
</evidence>
<dbReference type="PANTHER" id="PTHR44259:SF114">
    <property type="entry name" value="OS06G0707300 PROTEIN"/>
    <property type="match status" value="1"/>
</dbReference>
<dbReference type="PANTHER" id="PTHR44259">
    <property type="entry name" value="OS07G0183000 PROTEIN-RELATED"/>
    <property type="match status" value="1"/>
</dbReference>
<dbReference type="InterPro" id="IPR005174">
    <property type="entry name" value="KIB1-4_b-propeller"/>
</dbReference>
<dbReference type="Proteomes" id="UP000554482">
    <property type="component" value="Unassembled WGS sequence"/>
</dbReference>
<dbReference type="InterPro" id="IPR050942">
    <property type="entry name" value="F-box_BR-signaling"/>
</dbReference>
<dbReference type="OrthoDB" id="2004997at2759"/>
<name>A0A7J6XFY8_THATH</name>
<keyword evidence="3" id="KW-1185">Reference proteome</keyword>
<dbReference type="EMBL" id="JABWDY010001476">
    <property type="protein sequence ID" value="KAF5207392.1"/>
    <property type="molecule type" value="Genomic_DNA"/>
</dbReference>
<dbReference type="Pfam" id="PF03478">
    <property type="entry name" value="Beta-prop_KIB1-4"/>
    <property type="match status" value="1"/>
</dbReference>
<evidence type="ECO:0000259" key="1">
    <source>
        <dbReference type="Pfam" id="PF03478"/>
    </source>
</evidence>
<reference evidence="2 3" key="1">
    <citation type="submission" date="2020-06" db="EMBL/GenBank/DDBJ databases">
        <title>Transcriptomic and genomic resources for Thalictrum thalictroides and T. hernandezii: Facilitating candidate gene discovery in an emerging model plant lineage.</title>
        <authorList>
            <person name="Arias T."/>
            <person name="Riano-Pachon D.M."/>
            <person name="Di Stilio V.S."/>
        </authorList>
    </citation>
    <scope>NUCLEOTIDE SEQUENCE [LARGE SCALE GENOMIC DNA]</scope>
    <source>
        <strain evidence="3">cv. WT478/WT964</strain>
        <tissue evidence="2">Leaves</tissue>
    </source>
</reference>
<proteinExistence type="predicted"/>
<feature type="domain" description="KIB1-4 beta-propeller" evidence="1">
    <location>
        <begin position="8"/>
        <end position="127"/>
    </location>
</feature>
<comment type="caution">
    <text evidence="2">The sequence shown here is derived from an EMBL/GenBank/DDBJ whole genome shotgun (WGS) entry which is preliminary data.</text>
</comment>
<organism evidence="2 3">
    <name type="scientific">Thalictrum thalictroides</name>
    <name type="common">Rue-anemone</name>
    <name type="synonym">Anemone thalictroides</name>
    <dbReference type="NCBI Taxonomy" id="46969"/>
    <lineage>
        <taxon>Eukaryota</taxon>
        <taxon>Viridiplantae</taxon>
        <taxon>Streptophyta</taxon>
        <taxon>Embryophyta</taxon>
        <taxon>Tracheophyta</taxon>
        <taxon>Spermatophyta</taxon>
        <taxon>Magnoliopsida</taxon>
        <taxon>Ranunculales</taxon>
        <taxon>Ranunculaceae</taxon>
        <taxon>Thalictroideae</taxon>
        <taxon>Thalictrum</taxon>
    </lineage>
</organism>
<dbReference type="AlphaFoldDB" id="A0A7J6XFY8"/>
<accession>A0A7J6XFY8</accession>
<sequence length="144" mass="16472">MPSSSNCSCDKDIIAMAIHYYEQELAIARPGDASWKTLELPVEDVTDDMIFYNKQFYIITYAGVLIVCNIGDDLDSAKLTIVPIKAFGLLCSYSESSCFEEHKYLVEWLGELVLVIRVLTDPWDDYENKEVQARKIPPSTMYKR</sequence>
<protein>
    <recommendedName>
        <fullName evidence="1">KIB1-4 beta-propeller domain-containing protein</fullName>
    </recommendedName>
</protein>
<gene>
    <name evidence="2" type="ORF">FRX31_003022</name>
</gene>
<evidence type="ECO:0000313" key="2">
    <source>
        <dbReference type="EMBL" id="KAF5207392.1"/>
    </source>
</evidence>